<dbReference type="InterPro" id="IPR014272">
    <property type="entry name" value="ATPase_V0-cplx_csu"/>
</dbReference>
<dbReference type="InterPro" id="IPR044911">
    <property type="entry name" value="V-type_ATPase_csu/dsu_dom_3"/>
</dbReference>
<dbReference type="InterPro" id="IPR036079">
    <property type="entry name" value="ATPase_csu/dsu_sf"/>
</dbReference>
<comment type="caution">
    <text evidence="7">The sequence shown here is derived from an EMBL/GenBank/DDBJ whole genome shotgun (WGS) entry which is preliminary data.</text>
</comment>
<evidence type="ECO:0000313" key="8">
    <source>
        <dbReference type="Proteomes" id="UP000632222"/>
    </source>
</evidence>
<comment type="similarity">
    <text evidence="1 6">Belongs to the V-ATPase V0D/AC39 subunit family.</text>
</comment>
<evidence type="ECO:0000256" key="5">
    <source>
        <dbReference type="ARBA" id="ARBA00023310"/>
    </source>
</evidence>
<dbReference type="HAMAP" id="MF_00314">
    <property type="entry name" value="ATP_synth_C_arch"/>
    <property type="match status" value="1"/>
</dbReference>
<dbReference type="PANTHER" id="PTHR38682">
    <property type="entry name" value="V-TYPE ATP SYNTHASE SUBUNIT C"/>
    <property type="match status" value="1"/>
</dbReference>
<evidence type="ECO:0000256" key="1">
    <source>
        <dbReference type="ARBA" id="ARBA00006709"/>
    </source>
</evidence>
<evidence type="ECO:0000313" key="7">
    <source>
        <dbReference type="EMBL" id="GGJ41646.1"/>
    </source>
</evidence>
<dbReference type="Gene3D" id="1.20.1690.10">
    <property type="entry name" value="V-type ATP synthase subunit C domain"/>
    <property type="match status" value="2"/>
</dbReference>
<proteinExistence type="inferred from homology"/>
<evidence type="ECO:0000256" key="6">
    <source>
        <dbReference type="HAMAP-Rule" id="MF_00314"/>
    </source>
</evidence>
<protein>
    <recommendedName>
        <fullName evidence="6">V-type ATP synthase subunit C</fullName>
    </recommendedName>
    <alternativeName>
        <fullName evidence="6">V-ATPase subunit C</fullName>
    </alternativeName>
</protein>
<dbReference type="InterPro" id="IPR002843">
    <property type="entry name" value="ATPase_V0-cplx_csu/dsu"/>
</dbReference>
<keyword evidence="4 6" id="KW-0406">Ion transport</keyword>
<reference evidence="8" key="1">
    <citation type="journal article" date="2019" name="Int. J. Syst. Evol. Microbiol.">
        <title>The Global Catalogue of Microorganisms (GCM) 10K type strain sequencing project: providing services to taxonomists for standard genome sequencing and annotation.</title>
        <authorList>
            <consortium name="The Broad Institute Genomics Platform"/>
            <consortium name="The Broad Institute Genome Sequencing Center for Infectious Disease"/>
            <person name="Wu L."/>
            <person name="Ma J."/>
        </authorList>
    </citation>
    <scope>NUCLEOTIDE SEQUENCE [LARGE SCALE GENOMIC DNA]</scope>
    <source>
        <strain evidence="8">JCM 14370</strain>
    </source>
</reference>
<dbReference type="Pfam" id="PF01992">
    <property type="entry name" value="vATP-synt_AC39"/>
    <property type="match status" value="1"/>
</dbReference>
<evidence type="ECO:0000256" key="4">
    <source>
        <dbReference type="ARBA" id="ARBA00023065"/>
    </source>
</evidence>
<keyword evidence="8" id="KW-1185">Reference proteome</keyword>
<dbReference type="RefSeq" id="WP_189003626.1">
    <property type="nucleotide sequence ID" value="NZ_BMOD01000011.1"/>
</dbReference>
<dbReference type="Gene3D" id="1.10.132.50">
    <property type="entry name" value="ATP synthase (C/AC39) subunit, domain 3"/>
    <property type="match status" value="1"/>
</dbReference>
<dbReference type="PANTHER" id="PTHR38682:SF1">
    <property type="entry name" value="V-TYPE ATP SYNTHASE SUBUNIT C"/>
    <property type="match status" value="1"/>
</dbReference>
<dbReference type="InterPro" id="IPR035067">
    <property type="entry name" value="V-type_ATPase_csu/dsu"/>
</dbReference>
<name>A0ABQ2D5F2_9DEIO</name>
<dbReference type="SUPFAM" id="SSF103486">
    <property type="entry name" value="V-type ATP synthase subunit C"/>
    <property type="match status" value="1"/>
</dbReference>
<keyword evidence="2 6" id="KW-0813">Transport</keyword>
<evidence type="ECO:0000256" key="2">
    <source>
        <dbReference type="ARBA" id="ARBA00022448"/>
    </source>
</evidence>
<comment type="function">
    <text evidence="6">Produces ATP from ADP in the presence of a proton gradient across the membrane.</text>
</comment>
<accession>A0ABQ2D5F2</accession>
<gene>
    <name evidence="6 7" type="primary">atpC</name>
    <name evidence="7" type="ORF">GCM10008938_29610</name>
</gene>
<dbReference type="EMBL" id="BMOD01000011">
    <property type="protein sequence ID" value="GGJ41646.1"/>
    <property type="molecule type" value="Genomic_DNA"/>
</dbReference>
<keyword evidence="3 6" id="KW-0375">Hydrogen ion transport</keyword>
<dbReference type="Proteomes" id="UP000632222">
    <property type="component" value="Unassembled WGS sequence"/>
</dbReference>
<evidence type="ECO:0000256" key="3">
    <source>
        <dbReference type="ARBA" id="ARBA00022781"/>
    </source>
</evidence>
<organism evidence="7 8">
    <name type="scientific">Deinococcus roseus</name>
    <dbReference type="NCBI Taxonomy" id="392414"/>
    <lineage>
        <taxon>Bacteria</taxon>
        <taxon>Thermotogati</taxon>
        <taxon>Deinococcota</taxon>
        <taxon>Deinococci</taxon>
        <taxon>Deinococcales</taxon>
        <taxon>Deinococcaceae</taxon>
        <taxon>Deinococcus</taxon>
    </lineage>
</organism>
<dbReference type="InterPro" id="IPR050873">
    <property type="entry name" value="V-ATPase_V0D/AC39_subunit"/>
</dbReference>
<keyword evidence="5 6" id="KW-0066">ATP synthesis</keyword>
<sequence length="325" mass="34819">MADDYGYINARVKMMRGSLLENRQLDEAVSAATYAEYLRVLSETPIREDLGDATAQGAGLGELDAALSKNLFRVVRKVQGLASGEAKKEVDTLVARWDLLNIKTLVRGVLTGRSSQDILAGLIPAGTIKWGVLQAAANSTDLASLAQTLSIGGGFLGRALRQAVSSGTNELLDVEVTLDQEYYRAALSAARGNNLRRYLAREVDVRNILTALQLRGGTVSARYFVPGGSLSEGDFLRIAGGDNAVSNSDLQPLLEAGSLDRAEVLSRLLLDQAAKNVAMTDVLGAGVVLDFLRRKEIEIAKLRLIGRGKFYGVPGDSIRQELGNA</sequence>